<keyword evidence="2" id="KW-1185">Reference proteome</keyword>
<reference evidence="1" key="1">
    <citation type="submission" date="2022-04" db="EMBL/GenBank/DDBJ databases">
        <title>Genome of the entomopathogenic fungus Entomophthora muscae.</title>
        <authorList>
            <person name="Elya C."/>
            <person name="Lovett B.R."/>
            <person name="Lee E."/>
            <person name="Macias A.M."/>
            <person name="Hajek A.E."/>
            <person name="De Bivort B.L."/>
            <person name="Kasson M.T."/>
            <person name="De Fine Licht H.H."/>
            <person name="Stajich J.E."/>
        </authorList>
    </citation>
    <scope>NUCLEOTIDE SEQUENCE</scope>
    <source>
        <strain evidence="1">Berkeley</strain>
    </source>
</reference>
<comment type="caution">
    <text evidence="1">The sequence shown here is derived from an EMBL/GenBank/DDBJ whole genome shotgun (WGS) entry which is preliminary data.</text>
</comment>
<gene>
    <name evidence="1" type="ORF">DSO57_1002849</name>
</gene>
<accession>A0ACC2RZT9</accession>
<evidence type="ECO:0000313" key="1">
    <source>
        <dbReference type="EMBL" id="KAJ9055558.1"/>
    </source>
</evidence>
<dbReference type="Proteomes" id="UP001165960">
    <property type="component" value="Unassembled WGS sequence"/>
</dbReference>
<proteinExistence type="predicted"/>
<dbReference type="EMBL" id="QTSX02006396">
    <property type="protein sequence ID" value="KAJ9055558.1"/>
    <property type="molecule type" value="Genomic_DNA"/>
</dbReference>
<name>A0ACC2RZT9_9FUNG</name>
<protein>
    <submittedName>
        <fullName evidence="1">Uncharacterized protein</fullName>
    </submittedName>
</protein>
<organism evidence="1 2">
    <name type="scientific">Entomophthora muscae</name>
    <dbReference type="NCBI Taxonomy" id="34485"/>
    <lineage>
        <taxon>Eukaryota</taxon>
        <taxon>Fungi</taxon>
        <taxon>Fungi incertae sedis</taxon>
        <taxon>Zoopagomycota</taxon>
        <taxon>Entomophthoromycotina</taxon>
        <taxon>Entomophthoromycetes</taxon>
        <taxon>Entomophthorales</taxon>
        <taxon>Entomophthoraceae</taxon>
        <taxon>Entomophthora</taxon>
    </lineage>
</organism>
<evidence type="ECO:0000313" key="2">
    <source>
        <dbReference type="Proteomes" id="UP001165960"/>
    </source>
</evidence>
<sequence length="273" mass="30215">MTDITAVSSEKLTKKQKKTLKFKEAKKNKSEPKETSSIDVPEEADFTLIYEGVAPQKDAVSNKRKIDAPAASKKVQNNTKPQEPLKSEPQPKKVKKEKASTENKYVSRTGVSKYKLMGKKPGAKNARYIVFIGNLPFNCTVEEIKQHLKSCGGEISIRLITDKETNKSKGYAFAEFESSVSLSKALHLHNAMFKGRKLNVEVTAGGGGSSVNRKQKLSERNEKLSKERALFAEKRKDPKNKRAPANDSVGAIDPSMNPERAKMLSSKSKSRAS</sequence>